<comment type="caution">
    <text evidence="2">The sequence shown here is derived from an EMBL/GenBank/DDBJ whole genome shotgun (WGS) entry which is preliminary data.</text>
</comment>
<organism evidence="2 3">
    <name type="scientific">Moniliophthora roreri</name>
    <name type="common">Frosty pod rot fungus</name>
    <name type="synonym">Monilia roreri</name>
    <dbReference type="NCBI Taxonomy" id="221103"/>
    <lineage>
        <taxon>Eukaryota</taxon>
        <taxon>Fungi</taxon>
        <taxon>Dikarya</taxon>
        <taxon>Basidiomycota</taxon>
        <taxon>Agaricomycotina</taxon>
        <taxon>Agaricomycetes</taxon>
        <taxon>Agaricomycetidae</taxon>
        <taxon>Agaricales</taxon>
        <taxon>Marasmiineae</taxon>
        <taxon>Marasmiaceae</taxon>
        <taxon>Moniliophthora</taxon>
    </lineage>
</organism>
<feature type="region of interest" description="Disordered" evidence="1">
    <location>
        <begin position="18"/>
        <end position="47"/>
    </location>
</feature>
<sequence>MTPSHDSSPIYAQSISVAMASPSPSPSPKPLPKPTPTPTGFNPFNVDDEPLAPLSVPFLASGKFNPAFISIRDAVRANPNIQIDTKAYTNPPSPYNYLNHVSFSMGRQECLRNCRRGREEGHDRGNP</sequence>
<evidence type="ECO:0000256" key="1">
    <source>
        <dbReference type="SAM" id="MobiDB-lite"/>
    </source>
</evidence>
<evidence type="ECO:0000313" key="2">
    <source>
        <dbReference type="EMBL" id="KTB38945.1"/>
    </source>
</evidence>
<gene>
    <name evidence="2" type="ORF">WG66_8454</name>
</gene>
<dbReference type="EMBL" id="LATX01001716">
    <property type="protein sequence ID" value="KTB38945.1"/>
    <property type="molecule type" value="Genomic_DNA"/>
</dbReference>
<feature type="compositionally biased region" description="Pro residues" evidence="1">
    <location>
        <begin position="23"/>
        <end position="37"/>
    </location>
</feature>
<reference evidence="2 3" key="1">
    <citation type="submission" date="2015-12" db="EMBL/GenBank/DDBJ databases">
        <title>Draft genome sequence of Moniliophthora roreri, the causal agent of frosty pod rot of cacao.</title>
        <authorList>
            <person name="Aime M.C."/>
            <person name="Diaz-Valderrama J.R."/>
            <person name="Kijpornyongpan T."/>
            <person name="Phillips-Mora W."/>
        </authorList>
    </citation>
    <scope>NUCLEOTIDE SEQUENCE [LARGE SCALE GENOMIC DNA]</scope>
    <source>
        <strain evidence="2 3">MCA 2952</strain>
    </source>
</reference>
<protein>
    <submittedName>
        <fullName evidence="2">Uncharacterized protein</fullName>
    </submittedName>
</protein>
<dbReference type="Proteomes" id="UP000054988">
    <property type="component" value="Unassembled WGS sequence"/>
</dbReference>
<accession>A0A0W0FRL7</accession>
<proteinExistence type="predicted"/>
<evidence type="ECO:0000313" key="3">
    <source>
        <dbReference type="Proteomes" id="UP000054988"/>
    </source>
</evidence>
<name>A0A0W0FRL7_MONRR</name>
<dbReference type="AlphaFoldDB" id="A0A0W0FRL7"/>